<protein>
    <recommendedName>
        <fullName evidence="3">Secreted protein</fullName>
    </recommendedName>
</protein>
<accession>A0A7S4LDW4</accession>
<keyword evidence="1" id="KW-0732">Signal</keyword>
<evidence type="ECO:0000313" key="2">
    <source>
        <dbReference type="EMBL" id="CAE0822901.1"/>
    </source>
</evidence>
<proteinExistence type="predicted"/>
<sequence length="127" mass="13522">MSCPHFALISSTFVCVVVHANYAIKVGITPTEEGGSRVLCASTTSTSSLFRNSEAQFDTQVECKGRWFCHLVYNLAIGPAIAWNREALLVRSSAAWLLDFGGALSLGVNPGAAQVANSSRSRGRSLS</sequence>
<reference evidence="2" key="1">
    <citation type="submission" date="2021-01" db="EMBL/GenBank/DDBJ databases">
        <authorList>
            <person name="Corre E."/>
            <person name="Pelletier E."/>
            <person name="Niang G."/>
            <person name="Scheremetjew M."/>
            <person name="Finn R."/>
            <person name="Kale V."/>
            <person name="Holt S."/>
            <person name="Cochrane G."/>
            <person name="Meng A."/>
            <person name="Brown T."/>
            <person name="Cohen L."/>
        </authorList>
    </citation>
    <scope>NUCLEOTIDE SEQUENCE</scope>
    <source>
        <strain evidence="2">CCMP1594</strain>
    </source>
</reference>
<name>A0A7S4LDW4_9EUGL</name>
<feature type="chain" id="PRO_5031477628" description="Secreted protein" evidence="1">
    <location>
        <begin position="24"/>
        <end position="127"/>
    </location>
</feature>
<evidence type="ECO:0008006" key="3">
    <source>
        <dbReference type="Google" id="ProtNLM"/>
    </source>
</evidence>
<gene>
    <name evidence="2" type="ORF">EGYM00163_LOCUS34102</name>
</gene>
<dbReference type="AlphaFoldDB" id="A0A7S4LDW4"/>
<dbReference type="EMBL" id="HBJA01098666">
    <property type="protein sequence ID" value="CAE0822901.1"/>
    <property type="molecule type" value="Transcribed_RNA"/>
</dbReference>
<evidence type="ECO:0000256" key="1">
    <source>
        <dbReference type="SAM" id="SignalP"/>
    </source>
</evidence>
<organism evidence="2">
    <name type="scientific">Eutreptiella gymnastica</name>
    <dbReference type="NCBI Taxonomy" id="73025"/>
    <lineage>
        <taxon>Eukaryota</taxon>
        <taxon>Discoba</taxon>
        <taxon>Euglenozoa</taxon>
        <taxon>Euglenida</taxon>
        <taxon>Spirocuta</taxon>
        <taxon>Euglenophyceae</taxon>
        <taxon>Eutreptiales</taxon>
        <taxon>Eutreptiaceae</taxon>
        <taxon>Eutreptiella</taxon>
    </lineage>
</organism>
<feature type="signal peptide" evidence="1">
    <location>
        <begin position="1"/>
        <end position="23"/>
    </location>
</feature>